<dbReference type="Gene3D" id="3.80.10.10">
    <property type="entry name" value="Ribonuclease Inhibitor"/>
    <property type="match status" value="1"/>
</dbReference>
<dbReference type="InterPro" id="IPR026906">
    <property type="entry name" value="LRR_5"/>
</dbReference>
<name>A0A9W7AYE1_9STRA</name>
<proteinExistence type="predicted"/>
<organism evidence="2 3">
    <name type="scientific">Triparma strigata</name>
    <dbReference type="NCBI Taxonomy" id="1606541"/>
    <lineage>
        <taxon>Eukaryota</taxon>
        <taxon>Sar</taxon>
        <taxon>Stramenopiles</taxon>
        <taxon>Ochrophyta</taxon>
        <taxon>Bolidophyceae</taxon>
        <taxon>Parmales</taxon>
        <taxon>Triparmaceae</taxon>
        <taxon>Triparma</taxon>
    </lineage>
</organism>
<dbReference type="InterPro" id="IPR032675">
    <property type="entry name" value="LRR_dom_sf"/>
</dbReference>
<evidence type="ECO:0000313" key="3">
    <source>
        <dbReference type="Proteomes" id="UP001165085"/>
    </source>
</evidence>
<gene>
    <name evidence="2" type="ORF">TrST_g902</name>
</gene>
<feature type="compositionally biased region" description="Basic and acidic residues" evidence="1">
    <location>
        <begin position="31"/>
        <end position="43"/>
    </location>
</feature>
<dbReference type="AlphaFoldDB" id="A0A9W7AYE1"/>
<dbReference type="EMBL" id="BRXY01000218">
    <property type="protein sequence ID" value="GMH78240.1"/>
    <property type="molecule type" value="Genomic_DNA"/>
</dbReference>
<dbReference type="Proteomes" id="UP001165085">
    <property type="component" value="Unassembled WGS sequence"/>
</dbReference>
<dbReference type="SUPFAM" id="SSF52058">
    <property type="entry name" value="L domain-like"/>
    <property type="match status" value="1"/>
</dbReference>
<dbReference type="InterPro" id="IPR053139">
    <property type="entry name" value="Surface_bspA-like"/>
</dbReference>
<protein>
    <submittedName>
        <fullName evidence="2">Uncharacterized protein</fullName>
    </submittedName>
</protein>
<reference evidence="3" key="1">
    <citation type="journal article" date="2023" name="Commun. Biol.">
        <title>Genome analysis of Parmales, the sister group of diatoms, reveals the evolutionary specialization of diatoms from phago-mixotrophs to photoautotrophs.</title>
        <authorList>
            <person name="Ban H."/>
            <person name="Sato S."/>
            <person name="Yoshikawa S."/>
            <person name="Yamada K."/>
            <person name="Nakamura Y."/>
            <person name="Ichinomiya M."/>
            <person name="Sato N."/>
            <person name="Blanc-Mathieu R."/>
            <person name="Endo H."/>
            <person name="Kuwata A."/>
            <person name="Ogata H."/>
        </authorList>
    </citation>
    <scope>NUCLEOTIDE SEQUENCE [LARGE SCALE GENOMIC DNA]</scope>
    <source>
        <strain evidence="3">NIES 3701</strain>
    </source>
</reference>
<evidence type="ECO:0000256" key="1">
    <source>
        <dbReference type="SAM" id="MobiDB-lite"/>
    </source>
</evidence>
<accession>A0A9W7AYE1</accession>
<feature type="region of interest" description="Disordered" evidence="1">
    <location>
        <begin position="31"/>
        <end position="50"/>
    </location>
</feature>
<sequence length="284" mass="32339">MNVSQLMSTKRPPDSNITKVHVTQPQIDDGVSEKGLFRGRTPDVDDDEGRPLPAVRDDFVQTDDFKHLFVRFAAVESLLKMRYMSRSWNRVIENMLDEHLSSGVILAHEGNDINFSARDDVLTYVLTKERELKVRHVVFLLNITKIGNNACRWCCQLVVVEIPEGVISIGKRAFSACNHLTTVSFPTTLRSIGLESFQLCSNLDNVNLRNTQLQEIGELAFMCCHELKFVTVPDSLQTIGKDAFHECSRLLPSTTKCRETFDKTRDSDFIIKHLKSLKLSEPRR</sequence>
<dbReference type="OrthoDB" id="660555at2759"/>
<keyword evidence="3" id="KW-1185">Reference proteome</keyword>
<dbReference type="PANTHER" id="PTHR45661">
    <property type="entry name" value="SURFACE ANTIGEN"/>
    <property type="match status" value="1"/>
</dbReference>
<dbReference type="PANTHER" id="PTHR45661:SF3">
    <property type="entry name" value="IG-LIKE DOMAIN-CONTAINING PROTEIN"/>
    <property type="match status" value="1"/>
</dbReference>
<dbReference type="Pfam" id="PF13306">
    <property type="entry name" value="LRR_5"/>
    <property type="match status" value="1"/>
</dbReference>
<comment type="caution">
    <text evidence="2">The sequence shown here is derived from an EMBL/GenBank/DDBJ whole genome shotgun (WGS) entry which is preliminary data.</text>
</comment>
<evidence type="ECO:0000313" key="2">
    <source>
        <dbReference type="EMBL" id="GMH78240.1"/>
    </source>
</evidence>